<dbReference type="Pfam" id="PF13499">
    <property type="entry name" value="EF-hand_7"/>
    <property type="match status" value="2"/>
</dbReference>
<dbReference type="SUPFAM" id="SSF47473">
    <property type="entry name" value="EF-hand"/>
    <property type="match status" value="1"/>
</dbReference>
<feature type="domain" description="EF-hand" evidence="4">
    <location>
        <begin position="83"/>
        <end position="118"/>
    </location>
</feature>
<dbReference type="PANTHER" id="PTHR23048">
    <property type="entry name" value="MYOSIN LIGHT CHAIN 1, 3"/>
    <property type="match status" value="1"/>
</dbReference>
<dbReference type="STRING" id="7222.B4JT33"/>
<dbReference type="EMBL" id="CH916373">
    <property type="protein sequence ID" value="EDV94923.1"/>
    <property type="molecule type" value="Genomic_DNA"/>
</dbReference>
<dbReference type="KEGG" id="dgr:6567639"/>
<dbReference type="FunFam" id="1.10.238.10:FF:000251">
    <property type="entry name" value="Calmodulin-related protein 97A"/>
    <property type="match status" value="1"/>
</dbReference>
<dbReference type="GO" id="GO:0005737">
    <property type="term" value="C:cytoplasm"/>
    <property type="evidence" value="ECO:0007669"/>
    <property type="project" value="UniProtKB-ARBA"/>
</dbReference>
<dbReference type="GO" id="GO:0005509">
    <property type="term" value="F:calcium ion binding"/>
    <property type="evidence" value="ECO:0007669"/>
    <property type="project" value="InterPro"/>
</dbReference>
<accession>B4JT33</accession>
<dbReference type="FunFam" id="1.10.238.10:FF:000034">
    <property type="entry name" value="Calmodulin"/>
    <property type="match status" value="1"/>
</dbReference>
<dbReference type="InterPro" id="IPR050230">
    <property type="entry name" value="CALM/Myosin/TropC-like"/>
</dbReference>
<name>B4JT33_DROGR</name>
<dbReference type="PROSITE" id="PS00018">
    <property type="entry name" value="EF_HAND_1"/>
    <property type="match status" value="4"/>
</dbReference>
<keyword evidence="1" id="KW-0479">Metal-binding</keyword>
<keyword evidence="3" id="KW-0106">Calcium</keyword>
<dbReference type="FunCoup" id="B4JT33">
    <property type="interactions" value="67"/>
</dbReference>
<dbReference type="OMA" id="RFVMINI"/>
<evidence type="ECO:0000313" key="5">
    <source>
        <dbReference type="EMBL" id="EDV94923.1"/>
    </source>
</evidence>
<dbReference type="CDD" id="cd00051">
    <property type="entry name" value="EFh"/>
    <property type="match status" value="2"/>
</dbReference>
<dbReference type="GO" id="GO:0016460">
    <property type="term" value="C:myosin II complex"/>
    <property type="evidence" value="ECO:0007669"/>
    <property type="project" value="TreeGrafter"/>
</dbReference>
<evidence type="ECO:0000256" key="1">
    <source>
        <dbReference type="ARBA" id="ARBA00022723"/>
    </source>
</evidence>
<dbReference type="InterPro" id="IPR011992">
    <property type="entry name" value="EF-hand-dom_pair"/>
</dbReference>
<evidence type="ECO:0000256" key="2">
    <source>
        <dbReference type="ARBA" id="ARBA00022737"/>
    </source>
</evidence>
<keyword evidence="2" id="KW-0677">Repeat</keyword>
<reference evidence="5 6" key="1">
    <citation type="journal article" date="2007" name="Nature">
        <title>Evolution of genes and genomes on the Drosophila phylogeny.</title>
        <authorList>
            <consortium name="Drosophila 12 Genomes Consortium"/>
            <person name="Clark A.G."/>
            <person name="Eisen M.B."/>
            <person name="Smith D.R."/>
            <person name="Bergman C.M."/>
            <person name="Oliver B."/>
            <person name="Markow T.A."/>
            <person name="Kaufman T.C."/>
            <person name="Kellis M."/>
            <person name="Gelbart W."/>
            <person name="Iyer V.N."/>
            <person name="Pollard D.A."/>
            <person name="Sackton T.B."/>
            <person name="Larracuente A.M."/>
            <person name="Singh N.D."/>
            <person name="Abad J.P."/>
            <person name="Abt D.N."/>
            <person name="Adryan B."/>
            <person name="Aguade M."/>
            <person name="Akashi H."/>
            <person name="Anderson W.W."/>
            <person name="Aquadro C.F."/>
            <person name="Ardell D.H."/>
            <person name="Arguello R."/>
            <person name="Artieri C.G."/>
            <person name="Barbash D.A."/>
            <person name="Barker D."/>
            <person name="Barsanti P."/>
            <person name="Batterham P."/>
            <person name="Batzoglou S."/>
            <person name="Begun D."/>
            <person name="Bhutkar A."/>
            <person name="Blanco E."/>
            <person name="Bosak S.A."/>
            <person name="Bradley R.K."/>
            <person name="Brand A.D."/>
            <person name="Brent M.R."/>
            <person name="Brooks A.N."/>
            <person name="Brown R.H."/>
            <person name="Butlin R.K."/>
            <person name="Caggese C."/>
            <person name="Calvi B.R."/>
            <person name="Bernardo de Carvalho A."/>
            <person name="Caspi A."/>
            <person name="Castrezana S."/>
            <person name="Celniker S.E."/>
            <person name="Chang J.L."/>
            <person name="Chapple C."/>
            <person name="Chatterji S."/>
            <person name="Chinwalla A."/>
            <person name="Civetta A."/>
            <person name="Clifton S.W."/>
            <person name="Comeron J.M."/>
            <person name="Costello J.C."/>
            <person name="Coyne J.A."/>
            <person name="Daub J."/>
            <person name="David R.G."/>
            <person name="Delcher A.L."/>
            <person name="Delehaunty K."/>
            <person name="Do C.B."/>
            <person name="Ebling H."/>
            <person name="Edwards K."/>
            <person name="Eickbush T."/>
            <person name="Evans J.D."/>
            <person name="Filipski A."/>
            <person name="Findeiss S."/>
            <person name="Freyhult E."/>
            <person name="Fulton L."/>
            <person name="Fulton R."/>
            <person name="Garcia A.C."/>
            <person name="Gardiner A."/>
            <person name="Garfield D.A."/>
            <person name="Garvin B.E."/>
            <person name="Gibson G."/>
            <person name="Gilbert D."/>
            <person name="Gnerre S."/>
            <person name="Godfrey J."/>
            <person name="Good R."/>
            <person name="Gotea V."/>
            <person name="Gravely B."/>
            <person name="Greenberg A.J."/>
            <person name="Griffiths-Jones S."/>
            <person name="Gross S."/>
            <person name="Guigo R."/>
            <person name="Gustafson E.A."/>
            <person name="Haerty W."/>
            <person name="Hahn M.W."/>
            <person name="Halligan D.L."/>
            <person name="Halpern A.L."/>
            <person name="Halter G.M."/>
            <person name="Han M.V."/>
            <person name="Heger A."/>
            <person name="Hillier L."/>
            <person name="Hinrichs A.S."/>
            <person name="Holmes I."/>
            <person name="Hoskins R.A."/>
            <person name="Hubisz M.J."/>
            <person name="Hultmark D."/>
            <person name="Huntley M.A."/>
            <person name="Jaffe D.B."/>
            <person name="Jagadeeshan S."/>
            <person name="Jeck W.R."/>
            <person name="Johnson J."/>
            <person name="Jones C.D."/>
            <person name="Jordan W.C."/>
            <person name="Karpen G.H."/>
            <person name="Kataoka E."/>
            <person name="Keightley P.D."/>
            <person name="Kheradpour P."/>
            <person name="Kirkness E.F."/>
            <person name="Koerich L.B."/>
            <person name="Kristiansen K."/>
            <person name="Kudrna D."/>
            <person name="Kulathinal R.J."/>
            <person name="Kumar S."/>
            <person name="Kwok R."/>
            <person name="Lander E."/>
            <person name="Langley C.H."/>
            <person name="Lapoint R."/>
            <person name="Lazzaro B.P."/>
            <person name="Lee S.J."/>
            <person name="Levesque L."/>
            <person name="Li R."/>
            <person name="Lin C.F."/>
            <person name="Lin M.F."/>
            <person name="Lindblad-Toh K."/>
            <person name="Llopart A."/>
            <person name="Long M."/>
            <person name="Low L."/>
            <person name="Lozovsky E."/>
            <person name="Lu J."/>
            <person name="Luo M."/>
            <person name="Machado C.A."/>
            <person name="Makalowski W."/>
            <person name="Marzo M."/>
            <person name="Matsuda M."/>
            <person name="Matzkin L."/>
            <person name="McAllister B."/>
            <person name="McBride C.S."/>
            <person name="McKernan B."/>
            <person name="McKernan K."/>
            <person name="Mendez-Lago M."/>
            <person name="Minx P."/>
            <person name="Mollenhauer M.U."/>
            <person name="Montooth K."/>
            <person name="Mount S.M."/>
            <person name="Mu X."/>
            <person name="Myers E."/>
            <person name="Negre B."/>
            <person name="Newfeld S."/>
            <person name="Nielsen R."/>
            <person name="Noor M.A."/>
            <person name="O'Grady P."/>
            <person name="Pachter L."/>
            <person name="Papaceit M."/>
            <person name="Parisi M.J."/>
            <person name="Parisi M."/>
            <person name="Parts L."/>
            <person name="Pedersen J.S."/>
            <person name="Pesole G."/>
            <person name="Phillippy A.M."/>
            <person name="Ponting C.P."/>
            <person name="Pop M."/>
            <person name="Porcelli D."/>
            <person name="Powell J.R."/>
            <person name="Prohaska S."/>
            <person name="Pruitt K."/>
            <person name="Puig M."/>
            <person name="Quesneville H."/>
            <person name="Ram K.R."/>
            <person name="Rand D."/>
            <person name="Rasmussen M.D."/>
            <person name="Reed L.K."/>
            <person name="Reenan R."/>
            <person name="Reily A."/>
            <person name="Remington K.A."/>
            <person name="Rieger T.T."/>
            <person name="Ritchie M.G."/>
            <person name="Robin C."/>
            <person name="Rogers Y.H."/>
            <person name="Rohde C."/>
            <person name="Rozas J."/>
            <person name="Rubenfield M.J."/>
            <person name="Ruiz A."/>
            <person name="Russo S."/>
            <person name="Salzberg S.L."/>
            <person name="Sanchez-Gracia A."/>
            <person name="Saranga D.J."/>
            <person name="Sato H."/>
            <person name="Schaeffer S.W."/>
            <person name="Schatz M.C."/>
            <person name="Schlenke T."/>
            <person name="Schwartz R."/>
            <person name="Segarra C."/>
            <person name="Singh R.S."/>
            <person name="Sirot L."/>
            <person name="Sirota M."/>
            <person name="Sisneros N.B."/>
            <person name="Smith C.D."/>
            <person name="Smith T.F."/>
            <person name="Spieth J."/>
            <person name="Stage D.E."/>
            <person name="Stark A."/>
            <person name="Stephan W."/>
            <person name="Strausberg R.L."/>
            <person name="Strempel S."/>
            <person name="Sturgill D."/>
            <person name="Sutton G."/>
            <person name="Sutton G.G."/>
            <person name="Tao W."/>
            <person name="Teichmann S."/>
            <person name="Tobari Y.N."/>
            <person name="Tomimura Y."/>
            <person name="Tsolas J.M."/>
            <person name="Valente V.L."/>
            <person name="Venter E."/>
            <person name="Venter J.C."/>
            <person name="Vicario S."/>
            <person name="Vieira F.G."/>
            <person name="Vilella A.J."/>
            <person name="Villasante A."/>
            <person name="Walenz B."/>
            <person name="Wang J."/>
            <person name="Wasserman M."/>
            <person name="Watts T."/>
            <person name="Wilson D."/>
            <person name="Wilson R.K."/>
            <person name="Wing R.A."/>
            <person name="Wolfner M.F."/>
            <person name="Wong A."/>
            <person name="Wong G.K."/>
            <person name="Wu C.I."/>
            <person name="Wu G."/>
            <person name="Yamamoto D."/>
            <person name="Yang H.P."/>
            <person name="Yang S.P."/>
            <person name="Yorke J.A."/>
            <person name="Yoshida K."/>
            <person name="Zdobnov E."/>
            <person name="Zhang P."/>
            <person name="Zhang Y."/>
            <person name="Zimin A.V."/>
            <person name="Baldwin J."/>
            <person name="Abdouelleil A."/>
            <person name="Abdulkadir J."/>
            <person name="Abebe A."/>
            <person name="Abera B."/>
            <person name="Abreu J."/>
            <person name="Acer S.C."/>
            <person name="Aftuck L."/>
            <person name="Alexander A."/>
            <person name="An P."/>
            <person name="Anderson E."/>
            <person name="Anderson S."/>
            <person name="Arachi H."/>
            <person name="Azer M."/>
            <person name="Bachantsang P."/>
            <person name="Barry A."/>
            <person name="Bayul T."/>
            <person name="Berlin A."/>
            <person name="Bessette D."/>
            <person name="Bloom T."/>
            <person name="Blye J."/>
            <person name="Boguslavskiy L."/>
            <person name="Bonnet C."/>
            <person name="Boukhgalter B."/>
            <person name="Bourzgui I."/>
            <person name="Brown A."/>
            <person name="Cahill P."/>
            <person name="Channer S."/>
            <person name="Cheshatsang Y."/>
            <person name="Chuda L."/>
            <person name="Citroen M."/>
            <person name="Collymore A."/>
            <person name="Cooke P."/>
            <person name="Costello M."/>
            <person name="D'Aco K."/>
            <person name="Daza R."/>
            <person name="De Haan G."/>
            <person name="DeGray S."/>
            <person name="DeMaso C."/>
            <person name="Dhargay N."/>
            <person name="Dooley K."/>
            <person name="Dooley E."/>
            <person name="Doricent M."/>
            <person name="Dorje P."/>
            <person name="Dorjee K."/>
            <person name="Dupes A."/>
            <person name="Elong R."/>
            <person name="Falk J."/>
            <person name="Farina A."/>
            <person name="Faro S."/>
            <person name="Ferguson D."/>
            <person name="Fisher S."/>
            <person name="Foley C.D."/>
            <person name="Franke A."/>
            <person name="Friedrich D."/>
            <person name="Gadbois L."/>
            <person name="Gearin G."/>
            <person name="Gearin C.R."/>
            <person name="Giannoukos G."/>
            <person name="Goode T."/>
            <person name="Graham J."/>
            <person name="Grandbois E."/>
            <person name="Grewal S."/>
            <person name="Gyaltsen K."/>
            <person name="Hafez N."/>
            <person name="Hagos B."/>
            <person name="Hall J."/>
            <person name="Henson C."/>
            <person name="Hollinger A."/>
            <person name="Honan T."/>
            <person name="Huard M.D."/>
            <person name="Hughes L."/>
            <person name="Hurhula B."/>
            <person name="Husby M.E."/>
            <person name="Kamat A."/>
            <person name="Kanga B."/>
            <person name="Kashin S."/>
            <person name="Khazanovich D."/>
            <person name="Kisner P."/>
            <person name="Lance K."/>
            <person name="Lara M."/>
            <person name="Lee W."/>
            <person name="Lennon N."/>
            <person name="Letendre F."/>
            <person name="LeVine R."/>
            <person name="Lipovsky A."/>
            <person name="Liu X."/>
            <person name="Liu J."/>
            <person name="Liu S."/>
            <person name="Lokyitsang T."/>
            <person name="Lokyitsang Y."/>
            <person name="Lubonja R."/>
            <person name="Lui A."/>
            <person name="MacDonald P."/>
            <person name="Magnisalis V."/>
            <person name="Maru K."/>
            <person name="Matthews C."/>
            <person name="McCusker W."/>
            <person name="McDonough S."/>
            <person name="Mehta T."/>
            <person name="Meldrim J."/>
            <person name="Meneus L."/>
            <person name="Mihai O."/>
            <person name="Mihalev A."/>
            <person name="Mihova T."/>
            <person name="Mittelman R."/>
            <person name="Mlenga V."/>
            <person name="Montmayeur A."/>
            <person name="Mulrain L."/>
            <person name="Navidi A."/>
            <person name="Naylor J."/>
            <person name="Negash T."/>
            <person name="Nguyen T."/>
            <person name="Nguyen N."/>
            <person name="Nicol R."/>
            <person name="Norbu C."/>
            <person name="Norbu N."/>
            <person name="Novod N."/>
            <person name="O'Neill B."/>
            <person name="Osman S."/>
            <person name="Markiewicz E."/>
            <person name="Oyono O.L."/>
            <person name="Patti C."/>
            <person name="Phunkhang P."/>
            <person name="Pierre F."/>
            <person name="Priest M."/>
            <person name="Raghuraman S."/>
            <person name="Rege F."/>
            <person name="Reyes R."/>
            <person name="Rise C."/>
            <person name="Rogov P."/>
            <person name="Ross K."/>
            <person name="Ryan E."/>
            <person name="Settipalli S."/>
            <person name="Shea T."/>
            <person name="Sherpa N."/>
            <person name="Shi L."/>
            <person name="Shih D."/>
            <person name="Sparrow T."/>
            <person name="Spaulding J."/>
            <person name="Stalker J."/>
            <person name="Stange-Thomann N."/>
            <person name="Stavropoulos S."/>
            <person name="Stone C."/>
            <person name="Strader C."/>
            <person name="Tesfaye S."/>
            <person name="Thomson T."/>
            <person name="Thoulutsang Y."/>
            <person name="Thoulutsang D."/>
            <person name="Topham K."/>
            <person name="Topping I."/>
            <person name="Tsamla T."/>
            <person name="Vassiliev H."/>
            <person name="Vo A."/>
            <person name="Wangchuk T."/>
            <person name="Wangdi T."/>
            <person name="Weiand M."/>
            <person name="Wilkinson J."/>
            <person name="Wilson A."/>
            <person name="Yadav S."/>
            <person name="Young G."/>
            <person name="Yu Q."/>
            <person name="Zembek L."/>
            <person name="Zhong D."/>
            <person name="Zimmer A."/>
            <person name="Zwirko Z."/>
            <person name="Jaffe D.B."/>
            <person name="Alvarez P."/>
            <person name="Brockman W."/>
            <person name="Butler J."/>
            <person name="Chin C."/>
            <person name="Gnerre S."/>
            <person name="Grabherr M."/>
            <person name="Kleber M."/>
            <person name="Mauceli E."/>
            <person name="MacCallum I."/>
        </authorList>
    </citation>
    <scope>NUCLEOTIDE SEQUENCE [LARGE SCALE GENOMIC DNA]</scope>
    <source>
        <strain evidence="6">Tucson 15287-2541.00</strain>
    </source>
</reference>
<dbReference type="SMART" id="SM00054">
    <property type="entry name" value="EFh"/>
    <property type="match status" value="4"/>
</dbReference>
<dbReference type="PhylomeDB" id="B4JT33"/>
<dbReference type="AlphaFoldDB" id="B4JT33"/>
<dbReference type="eggNOG" id="KOG0027">
    <property type="taxonomic scope" value="Eukaryota"/>
</dbReference>
<dbReference type="Proteomes" id="UP000001070">
    <property type="component" value="Unassembled WGS sequence"/>
</dbReference>
<dbReference type="SMR" id="B4JT33"/>
<protein>
    <submittedName>
        <fullName evidence="5">GH23405</fullName>
    </submittedName>
</protein>
<dbReference type="PANTHER" id="PTHR23048:SF0">
    <property type="entry name" value="CALMODULIN LIKE 3"/>
    <property type="match status" value="1"/>
</dbReference>
<evidence type="ECO:0000313" key="6">
    <source>
        <dbReference type="Proteomes" id="UP000001070"/>
    </source>
</evidence>
<feature type="domain" description="EF-hand" evidence="4">
    <location>
        <begin position="10"/>
        <end position="45"/>
    </location>
</feature>
<dbReference type="Gene3D" id="1.10.238.10">
    <property type="entry name" value="EF-hand"/>
    <property type="match status" value="2"/>
</dbReference>
<feature type="domain" description="EF-hand" evidence="4">
    <location>
        <begin position="46"/>
        <end position="81"/>
    </location>
</feature>
<dbReference type="InterPro" id="IPR018247">
    <property type="entry name" value="EF_Hand_1_Ca_BS"/>
</dbReference>
<keyword evidence="6" id="KW-1185">Reference proteome</keyword>
<feature type="domain" description="EF-hand" evidence="4">
    <location>
        <begin position="119"/>
        <end position="151"/>
    </location>
</feature>
<gene>
    <name evidence="5" type="primary">Dgri\GH23405</name>
    <name evidence="5" type="ORF">Dgri_GH23405</name>
</gene>
<dbReference type="OrthoDB" id="26525at2759"/>
<dbReference type="InParanoid" id="B4JT33"/>
<sequence>MANNLDISEEQIAEYREAFMLFDKNQSGRISTRELGNLMRSLGENPTEVELRDMINEVDTSGDGEIDFQEFCQLMSRQSHENDTEEELREAFKIFDKDEDGFISPAELRFVMINIGEKLTDEEIDDMIREADFDGDGKIDYEEFVYMITQK</sequence>
<dbReference type="HOGENOM" id="CLU_061288_2_0_1"/>
<dbReference type="InterPro" id="IPR002048">
    <property type="entry name" value="EF_hand_dom"/>
</dbReference>
<evidence type="ECO:0000256" key="3">
    <source>
        <dbReference type="ARBA" id="ARBA00022837"/>
    </source>
</evidence>
<evidence type="ECO:0000259" key="4">
    <source>
        <dbReference type="PROSITE" id="PS50222"/>
    </source>
</evidence>
<dbReference type="PROSITE" id="PS50222">
    <property type="entry name" value="EF_HAND_2"/>
    <property type="match status" value="4"/>
</dbReference>
<proteinExistence type="predicted"/>
<organism evidence="6">
    <name type="scientific">Drosophila grimshawi</name>
    <name type="common">Hawaiian fruit fly</name>
    <name type="synonym">Idiomyia grimshawi</name>
    <dbReference type="NCBI Taxonomy" id="7222"/>
    <lineage>
        <taxon>Eukaryota</taxon>
        <taxon>Metazoa</taxon>
        <taxon>Ecdysozoa</taxon>
        <taxon>Arthropoda</taxon>
        <taxon>Hexapoda</taxon>
        <taxon>Insecta</taxon>
        <taxon>Pterygota</taxon>
        <taxon>Neoptera</taxon>
        <taxon>Endopterygota</taxon>
        <taxon>Diptera</taxon>
        <taxon>Brachycera</taxon>
        <taxon>Muscomorpha</taxon>
        <taxon>Ephydroidea</taxon>
        <taxon>Drosophilidae</taxon>
        <taxon>Drosophila</taxon>
        <taxon>Hawaiian Drosophila</taxon>
    </lineage>
</organism>